<accession>T1GKF4</accession>
<dbReference type="EnsemblMetazoa" id="MESCA003977-RA">
    <property type="protein sequence ID" value="MESCA003977-PA"/>
    <property type="gene ID" value="MESCA003977"/>
</dbReference>
<dbReference type="EMBL" id="CAQQ02070437">
    <property type="status" value="NOT_ANNOTATED_CDS"/>
    <property type="molecule type" value="Genomic_DNA"/>
</dbReference>
<reference evidence="2" key="1">
    <citation type="submission" date="2013-02" db="EMBL/GenBank/DDBJ databases">
        <authorList>
            <person name="Hughes D."/>
        </authorList>
    </citation>
    <scope>NUCLEOTIDE SEQUENCE</scope>
    <source>
        <strain>Durham</strain>
        <strain evidence="2">NC isolate 2 -- Noor lab</strain>
    </source>
</reference>
<keyword evidence="2" id="KW-1185">Reference proteome</keyword>
<sequence length="57" mass="6573">MFSYGRVRRKCPQHPNTSFLYDMEVCPKCKFSTSMIEVSIPRDMAEKINASLVQTSL</sequence>
<dbReference type="HOGENOM" id="CLU_2998824_0_0_1"/>
<name>T1GKF4_MEGSC</name>
<dbReference type="Proteomes" id="UP000015102">
    <property type="component" value="Unassembled WGS sequence"/>
</dbReference>
<reference evidence="1" key="2">
    <citation type="submission" date="2015-06" db="UniProtKB">
        <authorList>
            <consortium name="EnsemblMetazoa"/>
        </authorList>
    </citation>
    <scope>IDENTIFICATION</scope>
</reference>
<evidence type="ECO:0000313" key="1">
    <source>
        <dbReference type="EnsemblMetazoa" id="MESCA003977-PA"/>
    </source>
</evidence>
<proteinExistence type="predicted"/>
<organism evidence="1 2">
    <name type="scientific">Megaselia scalaris</name>
    <name type="common">Humpbacked fly</name>
    <name type="synonym">Phora scalaris</name>
    <dbReference type="NCBI Taxonomy" id="36166"/>
    <lineage>
        <taxon>Eukaryota</taxon>
        <taxon>Metazoa</taxon>
        <taxon>Ecdysozoa</taxon>
        <taxon>Arthropoda</taxon>
        <taxon>Hexapoda</taxon>
        <taxon>Insecta</taxon>
        <taxon>Pterygota</taxon>
        <taxon>Neoptera</taxon>
        <taxon>Endopterygota</taxon>
        <taxon>Diptera</taxon>
        <taxon>Brachycera</taxon>
        <taxon>Muscomorpha</taxon>
        <taxon>Platypezoidea</taxon>
        <taxon>Phoridae</taxon>
        <taxon>Megaseliini</taxon>
        <taxon>Megaselia</taxon>
    </lineage>
</organism>
<evidence type="ECO:0000313" key="2">
    <source>
        <dbReference type="Proteomes" id="UP000015102"/>
    </source>
</evidence>
<protein>
    <submittedName>
        <fullName evidence="1">Uncharacterized protein</fullName>
    </submittedName>
</protein>
<dbReference type="AlphaFoldDB" id="T1GKF4"/>